<proteinExistence type="predicted"/>
<dbReference type="AlphaFoldDB" id="A0AAE2WAX5"/>
<evidence type="ECO:0000313" key="4">
    <source>
        <dbReference type="Proteomes" id="UP000706122"/>
    </source>
</evidence>
<evidence type="ECO:0008006" key="5">
    <source>
        <dbReference type="Google" id="ProtNLM"/>
    </source>
</evidence>
<feature type="chain" id="PRO_5041854359" description="Secreted protein" evidence="1">
    <location>
        <begin position="28"/>
        <end position="167"/>
    </location>
</feature>
<keyword evidence="1" id="KW-0732">Signal</keyword>
<name>A0AAE2WAX5_RHOHA</name>
<dbReference type="Proteomes" id="UP000706122">
    <property type="component" value="Unassembled WGS sequence"/>
</dbReference>
<feature type="signal peptide" evidence="1">
    <location>
        <begin position="1"/>
        <end position="27"/>
    </location>
</feature>
<accession>A0AAE2WAX5</accession>
<evidence type="ECO:0000256" key="1">
    <source>
        <dbReference type="SAM" id="SignalP"/>
    </source>
</evidence>
<evidence type="ECO:0000313" key="2">
    <source>
        <dbReference type="EMBL" id="MBM4713664.1"/>
    </source>
</evidence>
<protein>
    <recommendedName>
        <fullName evidence="5">Secreted protein</fullName>
    </recommendedName>
</protein>
<dbReference type="EMBL" id="WUYC01000001">
    <property type="protein sequence ID" value="MBM4713664.1"/>
    <property type="molecule type" value="Genomic_DNA"/>
</dbReference>
<dbReference type="EMBL" id="WUYC01000006">
    <property type="protein sequence ID" value="MBM4716991.1"/>
    <property type="molecule type" value="Genomic_DNA"/>
</dbReference>
<sequence length="167" mass="17733">MRKIGTSVVAVFAAAGIAIGGAGTASAELDRSADAVGNARATASPGHLLVEIDSSQTTDTLTCRIYGEKVGDPERSIAFDSGTWNYYPEDGISWGFPFYTEGSSGEFDVYWSCWNRKGSPITVWGSDYRVNVHHPKPVIRVNVPRSTVNDPTPVGSIGSLNFGSLGS</sequence>
<comment type="caution">
    <text evidence="3">The sequence shown here is derived from an EMBL/GenBank/DDBJ whole genome shotgun (WGS) entry which is preliminary data.</text>
</comment>
<reference evidence="3" key="1">
    <citation type="submission" date="2019-11" db="EMBL/GenBank/DDBJ databases">
        <title>Spread of Macrolides and rifampicin resistant Rhodococcus equi in clinical isolates in the USA.</title>
        <authorList>
            <person name="Alvarez-Narvaez S."/>
            <person name="Huber L."/>
            <person name="Cohen N.D."/>
            <person name="Slovis N."/>
            <person name="Greiter M."/>
            <person name="Giguere S."/>
            <person name="Hart K."/>
        </authorList>
    </citation>
    <scope>NUCLEOTIDE SEQUENCE</scope>
    <source>
        <strain evidence="3">Lh_5</strain>
    </source>
</reference>
<evidence type="ECO:0000313" key="3">
    <source>
        <dbReference type="EMBL" id="MBM4716991.1"/>
    </source>
</evidence>
<gene>
    <name evidence="2" type="ORF">GS551_05535</name>
    <name evidence="3" type="ORF">GS551_22840</name>
</gene>
<organism evidence="3 4">
    <name type="scientific">Rhodococcus hoagii</name>
    <name type="common">Corynebacterium equii</name>
    <dbReference type="NCBI Taxonomy" id="43767"/>
    <lineage>
        <taxon>Bacteria</taxon>
        <taxon>Bacillati</taxon>
        <taxon>Actinomycetota</taxon>
        <taxon>Actinomycetes</taxon>
        <taxon>Mycobacteriales</taxon>
        <taxon>Nocardiaceae</taxon>
        <taxon>Prescottella</taxon>
    </lineage>
</organism>